<evidence type="ECO:0000256" key="1">
    <source>
        <dbReference type="SAM" id="MobiDB-lite"/>
    </source>
</evidence>
<organism evidence="2 3">
    <name type="scientific">Bifidobacterium gallicum DSM 20093 = LMG 11596</name>
    <dbReference type="NCBI Taxonomy" id="561180"/>
    <lineage>
        <taxon>Bacteria</taxon>
        <taxon>Bacillati</taxon>
        <taxon>Actinomycetota</taxon>
        <taxon>Actinomycetes</taxon>
        <taxon>Bifidobacteriales</taxon>
        <taxon>Bifidobacteriaceae</taxon>
        <taxon>Bifidobacterium</taxon>
    </lineage>
</organism>
<dbReference type="Proteomes" id="UP000003656">
    <property type="component" value="Unassembled WGS sequence"/>
</dbReference>
<protein>
    <submittedName>
        <fullName evidence="2">Uncharacterized protein</fullName>
    </submittedName>
</protein>
<gene>
    <name evidence="2" type="ORF">BIFGAL_03293</name>
</gene>
<dbReference type="EMBL" id="ABXB03000002">
    <property type="protein sequence ID" value="EFA23176.1"/>
    <property type="molecule type" value="Genomic_DNA"/>
</dbReference>
<accession>D1NTX2</accession>
<dbReference type="AlphaFoldDB" id="D1NTX2"/>
<evidence type="ECO:0000313" key="3">
    <source>
        <dbReference type="Proteomes" id="UP000003656"/>
    </source>
</evidence>
<name>D1NTX2_9BIFI</name>
<feature type="compositionally biased region" description="Polar residues" evidence="1">
    <location>
        <begin position="1"/>
        <end position="15"/>
    </location>
</feature>
<sequence length="57" mass="6492">MRANPRATTLRNSGNPDELPELPQTQVNMRSPAVPYWCREFQYDTATLQIAVRCAGR</sequence>
<comment type="caution">
    <text evidence="2">The sequence shown here is derived from an EMBL/GenBank/DDBJ whole genome shotgun (WGS) entry which is preliminary data.</text>
</comment>
<feature type="region of interest" description="Disordered" evidence="1">
    <location>
        <begin position="1"/>
        <end position="25"/>
    </location>
</feature>
<proteinExistence type="predicted"/>
<reference evidence="2 3" key="1">
    <citation type="submission" date="2009-11" db="EMBL/GenBank/DDBJ databases">
        <authorList>
            <person name="Weinstock G."/>
            <person name="Sodergren E."/>
            <person name="Clifton S."/>
            <person name="Fulton L."/>
            <person name="Fulton B."/>
            <person name="Courtney L."/>
            <person name="Fronick C."/>
            <person name="Harrison M."/>
            <person name="Strong C."/>
            <person name="Farmer C."/>
            <person name="Delahaunty K."/>
            <person name="Markovic C."/>
            <person name="Hall O."/>
            <person name="Minx P."/>
            <person name="Tomlinson C."/>
            <person name="Mitreva M."/>
            <person name="Nelson J."/>
            <person name="Hou S."/>
            <person name="Wollam A."/>
            <person name="Pepin K.H."/>
            <person name="Johnson M."/>
            <person name="Bhonagiri V."/>
            <person name="Nash W.E."/>
            <person name="Warren W."/>
            <person name="Chinwalla A."/>
            <person name="Mardis E.R."/>
            <person name="Wilson R.K."/>
        </authorList>
    </citation>
    <scope>NUCLEOTIDE SEQUENCE [LARGE SCALE GENOMIC DNA]</scope>
    <source>
        <strain evidence="2 3">DSM 20093</strain>
    </source>
</reference>
<evidence type="ECO:0000313" key="2">
    <source>
        <dbReference type="EMBL" id="EFA23176.1"/>
    </source>
</evidence>